<accession>A0A5B8XQT6</accession>
<feature type="transmembrane region" description="Helical" evidence="2">
    <location>
        <begin position="176"/>
        <end position="197"/>
    </location>
</feature>
<dbReference type="EMBL" id="CP042467">
    <property type="protein sequence ID" value="QED26066.1"/>
    <property type="molecule type" value="Genomic_DNA"/>
</dbReference>
<evidence type="ECO:0000256" key="2">
    <source>
        <dbReference type="SAM" id="Phobius"/>
    </source>
</evidence>
<reference evidence="3 4" key="1">
    <citation type="submission" date="2019-08" db="EMBL/GenBank/DDBJ databases">
        <authorList>
            <person name="Liang Q."/>
        </authorList>
    </citation>
    <scope>NUCLEOTIDE SEQUENCE [LARGE SCALE GENOMIC DNA]</scope>
    <source>
        <strain evidence="3 4">V1718</strain>
    </source>
</reference>
<keyword evidence="2" id="KW-0472">Membrane</keyword>
<organism evidence="3 4">
    <name type="scientific">Microvenator marinus</name>
    <dbReference type="NCBI Taxonomy" id="2600177"/>
    <lineage>
        <taxon>Bacteria</taxon>
        <taxon>Deltaproteobacteria</taxon>
        <taxon>Bradymonadales</taxon>
        <taxon>Microvenatoraceae</taxon>
        <taxon>Microvenator</taxon>
    </lineage>
</organism>
<dbReference type="AlphaFoldDB" id="A0A5B8XQT6"/>
<dbReference type="OrthoDB" id="5505881at2"/>
<keyword evidence="4" id="KW-1185">Reference proteome</keyword>
<keyword evidence="2" id="KW-1133">Transmembrane helix</keyword>
<sequence length="205" mass="21796">MFTRTQRLTAIVALAAFTQTACYNTYFITKSELEKLESSVEPKETVEVFGDCPGVAVLDSERPAFAQAEGEAPAEAGADAQAEVATDAPADAQEAVAEEMETAGEAPSSYDGCTTVQVSTANALFIKTNDGRMNRVTPFNFIMSQGQIVSPEYDLLERLDDVEGAEVDQFSTWKTVGTIAGVSILAIGTFVGISLIAPESDGFSR</sequence>
<dbReference type="KEGG" id="bbae:FRD01_02075"/>
<evidence type="ECO:0000313" key="4">
    <source>
        <dbReference type="Proteomes" id="UP000321595"/>
    </source>
</evidence>
<evidence type="ECO:0000256" key="1">
    <source>
        <dbReference type="SAM" id="MobiDB-lite"/>
    </source>
</evidence>
<protein>
    <submittedName>
        <fullName evidence="3">Uncharacterized protein</fullName>
    </submittedName>
</protein>
<dbReference type="RefSeq" id="WP_146957184.1">
    <property type="nucleotide sequence ID" value="NZ_CP042467.1"/>
</dbReference>
<dbReference type="Proteomes" id="UP000321595">
    <property type="component" value="Chromosome"/>
</dbReference>
<feature type="compositionally biased region" description="Low complexity" evidence="1">
    <location>
        <begin position="70"/>
        <end position="93"/>
    </location>
</feature>
<keyword evidence="2" id="KW-0812">Transmembrane</keyword>
<gene>
    <name evidence="3" type="ORF">FRD01_02075</name>
</gene>
<feature type="region of interest" description="Disordered" evidence="1">
    <location>
        <begin position="70"/>
        <end position="111"/>
    </location>
</feature>
<evidence type="ECO:0000313" key="3">
    <source>
        <dbReference type="EMBL" id="QED26066.1"/>
    </source>
</evidence>
<proteinExistence type="predicted"/>
<name>A0A5B8XQT6_9DELT</name>